<reference evidence="2 3" key="1">
    <citation type="submission" date="2017-01" db="EMBL/GenBank/DDBJ databases">
        <title>Novel large sulfur bacteria in the metagenomes of groundwater-fed chemosynthetic microbial mats in the Lake Huron basin.</title>
        <authorList>
            <person name="Sharrar A.M."/>
            <person name="Flood B.E."/>
            <person name="Bailey J.V."/>
            <person name="Jones D.S."/>
            <person name="Biddanda B."/>
            <person name="Ruberg S.A."/>
            <person name="Marcus D.N."/>
            <person name="Dick G.J."/>
        </authorList>
    </citation>
    <scope>NUCLEOTIDE SEQUENCE [LARGE SCALE GENOMIC DNA]</scope>
    <source>
        <strain evidence="2">A7</strain>
    </source>
</reference>
<dbReference type="SUPFAM" id="SSF109604">
    <property type="entry name" value="HD-domain/PDEase-like"/>
    <property type="match status" value="1"/>
</dbReference>
<organism evidence="2 3">
    <name type="scientific">Rhodoferax ferrireducens</name>
    <dbReference type="NCBI Taxonomy" id="192843"/>
    <lineage>
        <taxon>Bacteria</taxon>
        <taxon>Pseudomonadati</taxon>
        <taxon>Pseudomonadota</taxon>
        <taxon>Betaproteobacteria</taxon>
        <taxon>Burkholderiales</taxon>
        <taxon>Comamonadaceae</taxon>
        <taxon>Rhodoferax</taxon>
    </lineage>
</organism>
<dbReference type="PROSITE" id="PS51833">
    <property type="entry name" value="HDOD"/>
    <property type="match status" value="1"/>
</dbReference>
<sequence>MSLPDRAPFATLASLTQSVEWPVMPEAGQALIRTLNDEDADTFLVCRIIKKDPTLTASLLRMANSAMFGLSGSVDTLERAVSVVGVSMVRSRALSLCLARSCSFPAVMDRLGFWHHSLLCAGYAQWLADLCEVDDQEAWLCGMMLRLGGLSLVQARPEHLQAIENNTHGSAERWLLQRRLVGFDEGEVTAELAQHWDFPPALVQGMRHSAQPLAATQLPKLAAVLHLAARLADAGGHPTPETLENLPLVLLSLLRLDPQDIGEALPDVTTLADTSMFNA</sequence>
<evidence type="ECO:0000259" key="1">
    <source>
        <dbReference type="PROSITE" id="PS51833"/>
    </source>
</evidence>
<dbReference type="Pfam" id="PF08668">
    <property type="entry name" value="HDOD"/>
    <property type="match status" value="1"/>
</dbReference>
<dbReference type="PANTHER" id="PTHR33525">
    <property type="match status" value="1"/>
</dbReference>
<dbReference type="Proteomes" id="UP000192505">
    <property type="component" value="Unassembled WGS sequence"/>
</dbReference>
<dbReference type="EMBL" id="MTEI01000001">
    <property type="protein sequence ID" value="OQW90053.1"/>
    <property type="molecule type" value="Genomic_DNA"/>
</dbReference>
<dbReference type="InterPro" id="IPR013976">
    <property type="entry name" value="HDOD"/>
</dbReference>
<dbReference type="Gene3D" id="1.10.3210.10">
    <property type="entry name" value="Hypothetical protein af1432"/>
    <property type="match status" value="1"/>
</dbReference>
<evidence type="ECO:0000313" key="2">
    <source>
        <dbReference type="EMBL" id="OQW90053.1"/>
    </source>
</evidence>
<dbReference type="AlphaFoldDB" id="A0A1W9KZ78"/>
<gene>
    <name evidence="2" type="ORF">BWK72_02190</name>
</gene>
<dbReference type="InterPro" id="IPR052340">
    <property type="entry name" value="RNase_Y/CdgJ"/>
</dbReference>
<comment type="caution">
    <text evidence="2">The sequence shown here is derived from an EMBL/GenBank/DDBJ whole genome shotgun (WGS) entry which is preliminary data.</text>
</comment>
<feature type="domain" description="HDOD" evidence="1">
    <location>
        <begin position="21"/>
        <end position="212"/>
    </location>
</feature>
<proteinExistence type="predicted"/>
<protein>
    <recommendedName>
        <fullName evidence="1">HDOD domain-containing protein</fullName>
    </recommendedName>
</protein>
<dbReference type="PANTHER" id="PTHR33525:SF6">
    <property type="entry name" value="HDOD DOMAIN-CONTAINING PROTEIN"/>
    <property type="match status" value="1"/>
</dbReference>
<evidence type="ECO:0000313" key="3">
    <source>
        <dbReference type="Proteomes" id="UP000192505"/>
    </source>
</evidence>
<name>A0A1W9KZ78_9BURK</name>
<accession>A0A1W9KZ78</accession>